<dbReference type="InterPro" id="IPR020845">
    <property type="entry name" value="AMP-binding_CS"/>
</dbReference>
<dbReference type="InterPro" id="IPR036736">
    <property type="entry name" value="ACP-like_sf"/>
</dbReference>
<dbReference type="InterPro" id="IPR023213">
    <property type="entry name" value="CAT-like_dom_sf"/>
</dbReference>
<evidence type="ECO:0000256" key="3">
    <source>
        <dbReference type="ARBA" id="ARBA00022450"/>
    </source>
</evidence>
<evidence type="ECO:0000259" key="5">
    <source>
        <dbReference type="PROSITE" id="PS50075"/>
    </source>
</evidence>
<dbReference type="EMBL" id="LT629762">
    <property type="protein sequence ID" value="SDT49871.1"/>
    <property type="molecule type" value="Genomic_DNA"/>
</dbReference>
<dbReference type="GO" id="GO:0044550">
    <property type="term" value="P:secondary metabolite biosynthetic process"/>
    <property type="evidence" value="ECO:0007669"/>
    <property type="project" value="UniProtKB-ARBA"/>
</dbReference>
<dbReference type="PANTHER" id="PTHR45527:SF1">
    <property type="entry name" value="FATTY ACID SYNTHASE"/>
    <property type="match status" value="1"/>
</dbReference>
<dbReference type="GO" id="GO:0043041">
    <property type="term" value="P:amino acid activation for nonribosomal peptide biosynthetic process"/>
    <property type="evidence" value="ECO:0007669"/>
    <property type="project" value="TreeGrafter"/>
</dbReference>
<dbReference type="SUPFAM" id="SSF47336">
    <property type="entry name" value="ACP-like"/>
    <property type="match status" value="2"/>
</dbReference>
<keyword evidence="4" id="KW-0597">Phosphoprotein</keyword>
<dbReference type="FunFam" id="3.40.50.12780:FF:000012">
    <property type="entry name" value="Non-ribosomal peptide synthetase"/>
    <property type="match status" value="2"/>
</dbReference>
<dbReference type="InterPro" id="IPR010071">
    <property type="entry name" value="AA_adenyl_dom"/>
</dbReference>
<dbReference type="FunFam" id="2.30.38.10:FF:000001">
    <property type="entry name" value="Non-ribosomal peptide synthetase PvdI"/>
    <property type="match status" value="1"/>
</dbReference>
<dbReference type="GO" id="GO:0031177">
    <property type="term" value="F:phosphopantetheine binding"/>
    <property type="evidence" value="ECO:0007669"/>
    <property type="project" value="InterPro"/>
</dbReference>
<dbReference type="SMART" id="SM00823">
    <property type="entry name" value="PKS_PP"/>
    <property type="match status" value="2"/>
</dbReference>
<feature type="domain" description="Carrier" evidence="5">
    <location>
        <begin position="972"/>
        <end position="1046"/>
    </location>
</feature>
<evidence type="ECO:0000256" key="4">
    <source>
        <dbReference type="ARBA" id="ARBA00022553"/>
    </source>
</evidence>
<protein>
    <submittedName>
        <fullName evidence="6">Arthrofactin-type cyclic lipopeptide synthetase A</fullName>
    </submittedName>
</protein>
<dbReference type="GO" id="GO:0005737">
    <property type="term" value="C:cytoplasm"/>
    <property type="evidence" value="ECO:0007669"/>
    <property type="project" value="TreeGrafter"/>
</dbReference>
<accession>A0A1H2AVD5</accession>
<sequence>MTLISAAAAVAVTDPARRPQTPPQTFALSSAQRDIWLDQQSRGDSPLYNIGGYVELRGPLDPALMRQAIEMLVAKHDALRTRLSLGPDGLPLQTFPQSVPVEVPLHDFSERPDPHVAAQALMQQQMEQVYALHDGPLFRFFLLRLDERHHLLGTQAHHLILDGWGFGQMLQSLGEIYSALERQQPIDSVAPSYIDFILDDARYQGSPRHARDRAYWLDKFHTLPEPLLAPRYRERNGTLAARSSNLVLAFPTALHQRMKQLGSACQASAFHVLLAALQVYFCRSAQRDEWVVGLPLLNRSNARFKSTLGLFTQVSAVRFPVDQGLSFSAQVRATSEVLKQDFRHQRFPLSEMNRALGLLREDRAQLFDVSVSYEREDHDYRYGEALAQSVKVSNNHEPMPLAIHLRSNACNDQTWVHYVYNEAYFQRAEVEALAQRLIHILEQGLENPGLTLADFSLSTPAETALLQQWNSTEQAFDDNTTLHQRIEARAAEHPHAVAALYQGQSLTYAELNQRANSLAHHLRELGVQPDDRVAIVARRGLETLIGLLAILKSGGCYVPIDPAHPAERLHYLLSDCAPVALLTQAALRARLPALDVPLINLDHAAWTHHNAHNPQVEGLSAANLAYVIYTSGSTGLPKGVMVEHRSVSNLLDWHCRAFDLCLGRHTSSVAGFGFDAMAWEVWPALCVGATLHLPPAHDGNEDIDALLEWWREQPLDVSFLPTPVAEYAFSQNRSHPTLRTLLIGGDRLRQFARAQTFEVINNYGPTEATVVATSGRVEVGHDLHIGQPIANATIYLLDEQQRPVPIGVAGELYVGGAGVARGYLNRPELSAERFLSDPFSSFAHARMYRTGDLARWSAQGNIEYLGRNDDQVKIRGMRIELGEIERALGTFRAVKEAVVQLLEGRLVAWFTEFRTLAIEDLHAHLQAHLPDYMVPSAYVRLDSLPLTANGKLDRNALPAPDASALRSREYVAPQGALETTLAQIWAEVLNVERVGRHDHFFELGGHSLLAVVLIERMRQVKLSADVRVLFSQPTLAALAGAIGSGREIEVPANLIAPGCQSISPQLLPLLTLDQPSIDRVVASVPGGVGNVQDIYPLAPSQEGVLYHHITAQQGDPYLLNAQLAFDSIERLQAFAQALQTVIDRHDILRTAVLWEGFSQPLQVVRRAAVLPLQQIILDPRDGDVLGQLHARFDARHYRLDLAQAPLIQLMYAPDPRNARVVAVLLFHHIVMDHTALDVLRAEIQAILHGNGTSLDAPMPYRNYVAQARLGVGEAEHEAFFREMLGDVDEPTLPFGLQRVHGDIEEATQTLPKALSVRLRSQARVLGVSAASLFHLAWARLLGAASGNDTVVFGTVLLGRMHAGDGADRALGMFINTLPLRVDVGETGVRDGVKATHARLTALLAHEHASLALAQRCSGVAPALPLFSAMLNYRHSDSTLQQQTAWEGIEILASDERTNFALTLSVDDLGEDFSLTARTPAQIGAQRIGDSLRVALESLVHALEHTPQRALNRLPILTPQERQHLLTELNATEVDWPLEQTIQAIFEAQVLRTPDAVALVAGEQCLTYTELNARANQLAAHLREHGVVPDARVAICVERGLELVIGLWAILKAGGAYVPLDPGYPPERIAFMLRDCAPVALLIHGATRGLLPDIGVPLIDFDHTTWQGQSPSNPQVPGLNASHLAYMIYTSGSTGTPKGVMLEHRGLNNLVLWSSQLIPHSQNGALLQKAPFSFDGSVWEFFWPLTVGMRLVLARPDGHREPAYLAQQVHEQQITVIKFVPAMLQQFLELADISLCGSLTDVVCGGGELTAELARQVQTRLPSVRLHNVYGSTEATVDSSAWTLEPGAAIPEIQLPIGRAIANTRLYLLDAHDLPVPFGVSGHLHIGGVGVARGYRGLAQLTAERFIASPFVAGDRLYRTGDLARYLPDGSLQFLGRDDFQVKLRGLRVELGEIEARLASHPALKEVAVLMRDERLVAYYTLTTAAQMPAIEELRGYLLRLLPDYMVPSAYVVLDSLPLSPNGKLDRRALPAPGVDAVLARDYEAPLGPVENALAAIWSEVLKIERVGRHDHFFELGGHSLLAVNLVARMREAGLNADARALFSEPTLAALAAKTVEHVQPLAIPETTIPTLQRKRRL</sequence>
<dbReference type="SUPFAM" id="SSF56801">
    <property type="entry name" value="Acetyl-CoA synthetase-like"/>
    <property type="match status" value="2"/>
</dbReference>
<dbReference type="Gene3D" id="3.30.300.30">
    <property type="match status" value="2"/>
</dbReference>
<dbReference type="FunFam" id="3.40.50.980:FF:000002">
    <property type="entry name" value="Enterobactin synthetase component F"/>
    <property type="match status" value="1"/>
</dbReference>
<dbReference type="Proteomes" id="UP000198481">
    <property type="component" value="Chromosome I"/>
</dbReference>
<dbReference type="FunFam" id="3.30.300.30:FF:000015">
    <property type="entry name" value="Nonribosomal peptide synthase SidD"/>
    <property type="match status" value="1"/>
</dbReference>
<dbReference type="RefSeq" id="WP_092279781.1">
    <property type="nucleotide sequence ID" value="NZ_LT629762.1"/>
</dbReference>
<evidence type="ECO:0000313" key="6">
    <source>
        <dbReference type="EMBL" id="SDT49871.1"/>
    </source>
</evidence>
<dbReference type="InterPro" id="IPR020806">
    <property type="entry name" value="PKS_PP-bd"/>
</dbReference>
<dbReference type="Pfam" id="PF00668">
    <property type="entry name" value="Condensation"/>
    <property type="match status" value="2"/>
</dbReference>
<dbReference type="Gene3D" id="2.30.38.10">
    <property type="entry name" value="Luciferase, Domain 3"/>
    <property type="match status" value="2"/>
</dbReference>
<dbReference type="NCBIfam" id="TIGR01733">
    <property type="entry name" value="AA-adenyl-dom"/>
    <property type="match status" value="2"/>
</dbReference>
<dbReference type="InterPro" id="IPR025110">
    <property type="entry name" value="AMP-bd_C"/>
</dbReference>
<dbReference type="PANTHER" id="PTHR45527">
    <property type="entry name" value="NONRIBOSOMAL PEPTIDE SYNTHETASE"/>
    <property type="match status" value="1"/>
</dbReference>
<organism evidence="6 7">
    <name type="scientific">Pseudomonas prosekii</name>
    <dbReference type="NCBI Taxonomy" id="1148509"/>
    <lineage>
        <taxon>Bacteria</taxon>
        <taxon>Pseudomonadati</taxon>
        <taxon>Pseudomonadota</taxon>
        <taxon>Gammaproteobacteria</taxon>
        <taxon>Pseudomonadales</taxon>
        <taxon>Pseudomonadaceae</taxon>
        <taxon>Pseudomonas</taxon>
    </lineage>
</organism>
<comment type="cofactor">
    <cofactor evidence="1">
        <name>pantetheine 4'-phosphate</name>
        <dbReference type="ChEBI" id="CHEBI:47942"/>
    </cofactor>
</comment>
<dbReference type="PROSITE" id="PS00455">
    <property type="entry name" value="AMP_BINDING"/>
    <property type="match status" value="2"/>
</dbReference>
<reference evidence="6 7" key="1">
    <citation type="submission" date="2016-10" db="EMBL/GenBank/DDBJ databases">
        <authorList>
            <person name="de Groot N.N."/>
        </authorList>
    </citation>
    <scope>NUCLEOTIDE SEQUENCE [LARGE SCALE GENOMIC DNA]</scope>
    <source>
        <strain evidence="6 7">LMG 26867</strain>
    </source>
</reference>
<dbReference type="FunFam" id="1.10.1200.10:FF:000005">
    <property type="entry name" value="Nonribosomal peptide synthetase 1"/>
    <property type="match status" value="2"/>
</dbReference>
<dbReference type="Gene3D" id="3.30.559.10">
    <property type="entry name" value="Chloramphenicol acetyltransferase-like domain"/>
    <property type="match status" value="2"/>
</dbReference>
<evidence type="ECO:0000256" key="1">
    <source>
        <dbReference type="ARBA" id="ARBA00001957"/>
    </source>
</evidence>
<keyword evidence="3" id="KW-0596">Phosphopantetheine</keyword>
<dbReference type="InterPro" id="IPR045851">
    <property type="entry name" value="AMP-bd_C_sf"/>
</dbReference>
<dbReference type="PROSITE" id="PS00012">
    <property type="entry name" value="PHOSPHOPANTETHEINE"/>
    <property type="match status" value="1"/>
</dbReference>
<dbReference type="Gene3D" id="1.10.1200.10">
    <property type="entry name" value="ACP-like"/>
    <property type="match status" value="2"/>
</dbReference>
<comment type="similarity">
    <text evidence="2">Belongs to the ATP-dependent AMP-binding enzyme family.</text>
</comment>
<evidence type="ECO:0000256" key="2">
    <source>
        <dbReference type="ARBA" id="ARBA00006432"/>
    </source>
</evidence>
<dbReference type="NCBIfam" id="NF003417">
    <property type="entry name" value="PRK04813.1"/>
    <property type="match status" value="2"/>
</dbReference>
<gene>
    <name evidence="6" type="ORF">SAMN05216222_4719</name>
</gene>
<dbReference type="STRING" id="1148509.SAMN05216222_4719"/>
<evidence type="ECO:0000313" key="7">
    <source>
        <dbReference type="Proteomes" id="UP000198481"/>
    </source>
</evidence>
<dbReference type="Gene3D" id="3.40.50.980">
    <property type="match status" value="4"/>
</dbReference>
<proteinExistence type="inferred from homology"/>
<name>A0A1H2AVD5_9PSED</name>
<dbReference type="InterPro" id="IPR001242">
    <property type="entry name" value="Condensation_dom"/>
</dbReference>
<dbReference type="InterPro" id="IPR009081">
    <property type="entry name" value="PP-bd_ACP"/>
</dbReference>
<dbReference type="FunFam" id="3.40.50.980:FF:000001">
    <property type="entry name" value="Non-ribosomal peptide synthetase"/>
    <property type="match status" value="2"/>
</dbReference>
<dbReference type="GO" id="GO:0003824">
    <property type="term" value="F:catalytic activity"/>
    <property type="evidence" value="ECO:0007669"/>
    <property type="project" value="InterPro"/>
</dbReference>
<dbReference type="SUPFAM" id="SSF52777">
    <property type="entry name" value="CoA-dependent acyltransferases"/>
    <property type="match status" value="4"/>
</dbReference>
<dbReference type="CDD" id="cd05930">
    <property type="entry name" value="A_NRPS"/>
    <property type="match status" value="1"/>
</dbReference>
<dbReference type="InterPro" id="IPR006162">
    <property type="entry name" value="Ppantetheine_attach_site"/>
</dbReference>
<dbReference type="Gene3D" id="3.30.559.30">
    <property type="entry name" value="Nonribosomal peptide synthetase, condensation domain"/>
    <property type="match status" value="2"/>
</dbReference>
<dbReference type="FunFam" id="3.30.300.30:FF:000010">
    <property type="entry name" value="Enterobactin synthetase component F"/>
    <property type="match status" value="1"/>
</dbReference>
<dbReference type="PROSITE" id="PS50075">
    <property type="entry name" value="CARRIER"/>
    <property type="match status" value="2"/>
</dbReference>
<dbReference type="Pfam" id="PF13193">
    <property type="entry name" value="AMP-binding_C"/>
    <property type="match status" value="2"/>
</dbReference>
<feature type="domain" description="Carrier" evidence="5">
    <location>
        <begin position="2044"/>
        <end position="2118"/>
    </location>
</feature>
<dbReference type="InterPro" id="IPR000873">
    <property type="entry name" value="AMP-dep_synth/lig_dom"/>
</dbReference>
<dbReference type="CDD" id="cd19544">
    <property type="entry name" value="E-C_NRPS"/>
    <property type="match status" value="1"/>
</dbReference>
<dbReference type="Pfam" id="PF00501">
    <property type="entry name" value="AMP-binding"/>
    <property type="match status" value="2"/>
</dbReference>
<dbReference type="Pfam" id="PF00550">
    <property type="entry name" value="PP-binding"/>
    <property type="match status" value="2"/>
</dbReference>
<dbReference type="FunFam" id="3.30.559.10:FF:000064">
    <property type="entry name" value="Non-ribosomal peptide synthetase OfaC"/>
    <property type="match status" value="1"/>
</dbReference>